<organism evidence="1 2">
    <name type="scientific">Selenomonas sputigena</name>
    <dbReference type="NCBI Taxonomy" id="69823"/>
    <lineage>
        <taxon>Bacteria</taxon>
        <taxon>Bacillati</taxon>
        <taxon>Bacillota</taxon>
        <taxon>Negativicutes</taxon>
        <taxon>Selenomonadales</taxon>
        <taxon>Selenomonadaceae</taxon>
        <taxon>Selenomonas</taxon>
    </lineage>
</organism>
<dbReference type="PROSITE" id="PS51257">
    <property type="entry name" value="PROKAR_LIPOPROTEIN"/>
    <property type="match status" value="1"/>
</dbReference>
<evidence type="ECO:0000313" key="2">
    <source>
        <dbReference type="Proteomes" id="UP001559623"/>
    </source>
</evidence>
<gene>
    <name evidence="1" type="ORF">QCO44_05025</name>
</gene>
<dbReference type="Proteomes" id="UP001559623">
    <property type="component" value="Unassembled WGS sequence"/>
</dbReference>
<dbReference type="Pfam" id="PF03415">
    <property type="entry name" value="Peptidase_C11"/>
    <property type="match status" value="1"/>
</dbReference>
<dbReference type="EMBL" id="JARVLH010000003">
    <property type="protein sequence ID" value="MEX5285006.1"/>
    <property type="molecule type" value="Genomic_DNA"/>
</dbReference>
<dbReference type="Gene3D" id="3.40.50.11970">
    <property type="match status" value="1"/>
</dbReference>
<sequence length="664" mass="72016">MKHLCRMLRPFLAVLFLVLVLAGCGGGKVTKAGSSFPDAYDKDDTWLVSWYICGSDLESEIGAASTDIGELADVDLPPNVRVLILAGGTESWQNDEFKDGALNLYLCDEDGLHRLEDLSDADLGGRGTLEDFLRYGEEHFPADHRVLVFWDHGGGSAVGVCADERTGNMLRLNDIQTALTNVYGSAPDAPPFEMIGFDACLMASYETAAAIEDYARYMVASEEVEPHTGWSYDGWVGALAKNPAMGGAGLGEAICDSFLAACEEEDVAEQATLSVIDIKKLPALTAAYDAYSREALAQAAHLSPAFFSALDRAAQSAENYGGNTREQGYANMVDLAGLARETQQQMPQNAAALAQAVDDAVVYKVHGNYRRRGGGISSYYSYDGDEDGFALYAEQDAALLAQKCLLYCLLYGEMPEEAKAVLAGMAEGRLGTLPAARRPIFHVKGLEDRAVDIDGSDGSAFVTLSESEMDLLSSVRCNLIYLGEEEGVILYLGSDTNIDADWDTGVFRDNFDGTWPMLDGHPVYIEITEEGDDYNLYSIPIKLNGEECNLQVAYSYDDGTYRILGARRELEENGMSDRRLIHLKAGDMVTTIHYAMSASGDDDEFTPVEVDTFRLGSHPKVKDEEVGDGKYGYMFEFLAPTGESALSNMAVFDIAGGGITTSVE</sequence>
<evidence type="ECO:0000313" key="1">
    <source>
        <dbReference type="EMBL" id="MEX5285006.1"/>
    </source>
</evidence>
<name>A0ABV3X481_9FIRM</name>
<dbReference type="PANTHER" id="PTHR37835">
    <property type="entry name" value="ALPHA-CLOSTRIPAIN"/>
    <property type="match status" value="1"/>
</dbReference>
<dbReference type="RefSeq" id="WP_368846738.1">
    <property type="nucleotide sequence ID" value="NZ_CP194411.1"/>
</dbReference>
<comment type="caution">
    <text evidence="1">The sequence shown here is derived from an EMBL/GenBank/DDBJ whole genome shotgun (WGS) entry which is preliminary data.</text>
</comment>
<proteinExistence type="predicted"/>
<protein>
    <submittedName>
        <fullName evidence="1">Clostripain-related cysteine peptidase</fullName>
    </submittedName>
</protein>
<accession>A0ABV3X481</accession>
<dbReference type="PANTHER" id="PTHR37835:SF1">
    <property type="entry name" value="ALPHA-CLOSTRIPAIN"/>
    <property type="match status" value="1"/>
</dbReference>
<keyword evidence="2" id="KW-1185">Reference proteome</keyword>
<reference evidence="1 2" key="1">
    <citation type="submission" date="2023-04" db="EMBL/GenBank/DDBJ databases">
        <title>Genome Sequence of Selenomonas sputigena ATCC 33150.</title>
        <authorList>
            <person name="Miller D.P."/>
            <person name="Anvari S."/>
            <person name="Polson S.W."/>
            <person name="Macdonald M."/>
            <person name="Mcdowell J.V."/>
        </authorList>
    </citation>
    <scope>NUCLEOTIDE SEQUENCE [LARGE SCALE GENOMIC DNA]</scope>
    <source>
        <strain evidence="1 2">ATCC 33150</strain>
    </source>
</reference>
<dbReference type="InterPro" id="IPR005077">
    <property type="entry name" value="Peptidase_C11"/>
</dbReference>